<comment type="similarity">
    <text evidence="6">Belongs to the methyltransferase superfamily. RNA methyltransferase RsmG family.</text>
</comment>
<evidence type="ECO:0000256" key="6">
    <source>
        <dbReference type="HAMAP-Rule" id="MF_00074"/>
    </source>
</evidence>
<evidence type="ECO:0000256" key="2">
    <source>
        <dbReference type="ARBA" id="ARBA00022552"/>
    </source>
</evidence>
<evidence type="ECO:0000256" key="4">
    <source>
        <dbReference type="ARBA" id="ARBA00022679"/>
    </source>
</evidence>
<organism evidence="7 8">
    <name type="scientific">Roseateles toxinivorans</name>
    <dbReference type="NCBI Taxonomy" id="270368"/>
    <lineage>
        <taxon>Bacteria</taxon>
        <taxon>Pseudomonadati</taxon>
        <taxon>Pseudomonadota</taxon>
        <taxon>Betaproteobacteria</taxon>
        <taxon>Burkholderiales</taxon>
        <taxon>Sphaerotilaceae</taxon>
        <taxon>Roseateles</taxon>
    </lineage>
</organism>
<dbReference type="PANTHER" id="PTHR31760:SF0">
    <property type="entry name" value="S-ADENOSYL-L-METHIONINE-DEPENDENT METHYLTRANSFERASES SUPERFAMILY PROTEIN"/>
    <property type="match status" value="1"/>
</dbReference>
<dbReference type="HAMAP" id="MF_00074">
    <property type="entry name" value="16SrRNA_methyltr_G"/>
    <property type="match status" value="1"/>
</dbReference>
<dbReference type="OrthoDB" id="9808773at2"/>
<comment type="subcellular location">
    <subcellularLocation>
        <location evidence="6">Cytoplasm</location>
    </subcellularLocation>
</comment>
<feature type="binding site" evidence="6">
    <location>
        <position position="87"/>
    </location>
    <ligand>
        <name>S-adenosyl-L-methionine</name>
        <dbReference type="ChEBI" id="CHEBI:59789"/>
    </ligand>
</feature>
<keyword evidence="2 6" id="KW-0698">rRNA processing</keyword>
<dbReference type="AlphaFoldDB" id="A0A4R6QNC4"/>
<comment type="caution">
    <text evidence="6">Lacks conserved residue(s) required for the propagation of feature annotation.</text>
</comment>
<evidence type="ECO:0000313" key="7">
    <source>
        <dbReference type="EMBL" id="TDP72476.1"/>
    </source>
</evidence>
<comment type="caution">
    <text evidence="7">The sequence shown here is derived from an EMBL/GenBank/DDBJ whole genome shotgun (WGS) entry which is preliminary data.</text>
</comment>
<keyword evidence="5 6" id="KW-0949">S-adenosyl-L-methionine</keyword>
<keyword evidence="1 6" id="KW-0963">Cytoplasm</keyword>
<dbReference type="GO" id="GO:0005829">
    <property type="term" value="C:cytosol"/>
    <property type="evidence" value="ECO:0007669"/>
    <property type="project" value="TreeGrafter"/>
</dbReference>
<dbReference type="EMBL" id="SNXS01000002">
    <property type="protein sequence ID" value="TDP72476.1"/>
    <property type="molecule type" value="Genomic_DNA"/>
</dbReference>
<dbReference type="RefSeq" id="WP_133699937.1">
    <property type="nucleotide sequence ID" value="NZ_SNXS01000002.1"/>
</dbReference>
<dbReference type="InParanoid" id="A0A4R6QNC4"/>
<evidence type="ECO:0000313" key="8">
    <source>
        <dbReference type="Proteomes" id="UP000295361"/>
    </source>
</evidence>
<evidence type="ECO:0000256" key="3">
    <source>
        <dbReference type="ARBA" id="ARBA00022603"/>
    </source>
</evidence>
<feature type="binding site" evidence="6">
    <location>
        <position position="152"/>
    </location>
    <ligand>
        <name>S-adenosyl-L-methionine</name>
        <dbReference type="ChEBI" id="CHEBI:59789"/>
    </ligand>
</feature>
<feature type="binding site" evidence="6">
    <location>
        <position position="92"/>
    </location>
    <ligand>
        <name>S-adenosyl-L-methionine</name>
        <dbReference type="ChEBI" id="CHEBI:59789"/>
    </ligand>
</feature>
<comment type="function">
    <text evidence="6">Specifically methylates the N7 position of guanine in position 527 of 16S rRNA.</text>
</comment>
<keyword evidence="4 6" id="KW-0808">Transferase</keyword>
<keyword evidence="3 6" id="KW-0489">Methyltransferase</keyword>
<keyword evidence="8" id="KW-1185">Reference proteome</keyword>
<dbReference type="PIRSF" id="PIRSF003078">
    <property type="entry name" value="GidB"/>
    <property type="match status" value="1"/>
</dbReference>
<dbReference type="Gene3D" id="3.40.50.150">
    <property type="entry name" value="Vaccinia Virus protein VP39"/>
    <property type="match status" value="1"/>
</dbReference>
<dbReference type="FunCoup" id="A0A4R6QNC4">
    <property type="interactions" value="534"/>
</dbReference>
<sequence>MLLQRTPDLREPLTHAANQLGLTLSETQVDRLQAYLALIHKWNQVYNLTAVRQPAAMLTQHLVDSLSLVEPLRRHTQGRALRVLDVGSGGGLPGVVLAIVMPELTVVCVDAVAKKTSFIQQVAAELRLSNLRGEHSRVEQLKIEPFDVITSRAFASLVDFTQLTRQHLKADAIWLAMKGQMPQDEIAALPSDVTVFHVEQLDVPGLDAQRCLVWLRPTN</sequence>
<protein>
    <recommendedName>
        <fullName evidence="6">Ribosomal RNA small subunit methyltransferase G</fullName>
        <ecNumber evidence="6">2.1.1.170</ecNumber>
    </recommendedName>
    <alternativeName>
        <fullName evidence="6">16S rRNA 7-methylguanosine methyltransferase</fullName>
        <shortName evidence="6">16S rRNA m7G methyltransferase</shortName>
    </alternativeName>
</protein>
<gene>
    <name evidence="6" type="primary">rsmG</name>
    <name evidence="7" type="ORF">DES47_102221</name>
</gene>
<dbReference type="SUPFAM" id="SSF53335">
    <property type="entry name" value="S-adenosyl-L-methionine-dependent methyltransferases"/>
    <property type="match status" value="1"/>
</dbReference>
<dbReference type="Proteomes" id="UP000295361">
    <property type="component" value="Unassembled WGS sequence"/>
</dbReference>
<dbReference type="PANTHER" id="PTHR31760">
    <property type="entry name" value="S-ADENOSYL-L-METHIONINE-DEPENDENT METHYLTRANSFERASES SUPERFAMILY PROTEIN"/>
    <property type="match status" value="1"/>
</dbReference>
<comment type="catalytic activity">
    <reaction evidence="6">
        <text>guanosine(527) in 16S rRNA + S-adenosyl-L-methionine = N(7)-methylguanosine(527) in 16S rRNA + S-adenosyl-L-homocysteine</text>
        <dbReference type="Rhea" id="RHEA:42732"/>
        <dbReference type="Rhea" id="RHEA-COMP:10209"/>
        <dbReference type="Rhea" id="RHEA-COMP:10210"/>
        <dbReference type="ChEBI" id="CHEBI:57856"/>
        <dbReference type="ChEBI" id="CHEBI:59789"/>
        <dbReference type="ChEBI" id="CHEBI:74269"/>
        <dbReference type="ChEBI" id="CHEBI:74480"/>
        <dbReference type="EC" id="2.1.1.170"/>
    </reaction>
</comment>
<accession>A0A4R6QNC4</accession>
<dbReference type="Pfam" id="PF02527">
    <property type="entry name" value="GidB"/>
    <property type="match status" value="1"/>
</dbReference>
<dbReference type="EC" id="2.1.1.170" evidence="6"/>
<dbReference type="CDD" id="cd02440">
    <property type="entry name" value="AdoMet_MTases"/>
    <property type="match status" value="1"/>
</dbReference>
<proteinExistence type="inferred from homology"/>
<dbReference type="InterPro" id="IPR003682">
    <property type="entry name" value="rRNA_ssu_MeTfrase_G"/>
</dbReference>
<dbReference type="GO" id="GO:0070043">
    <property type="term" value="F:rRNA (guanine-N7-)-methyltransferase activity"/>
    <property type="evidence" value="ECO:0007669"/>
    <property type="project" value="UniProtKB-UniRule"/>
</dbReference>
<reference evidence="7 8" key="1">
    <citation type="submission" date="2019-03" db="EMBL/GenBank/DDBJ databases">
        <title>Genomic Encyclopedia of Type Strains, Phase IV (KMG-IV): sequencing the most valuable type-strain genomes for metagenomic binning, comparative biology and taxonomic classification.</title>
        <authorList>
            <person name="Goeker M."/>
        </authorList>
    </citation>
    <scope>NUCLEOTIDE SEQUENCE [LARGE SCALE GENOMIC DNA]</scope>
    <source>
        <strain evidence="7 8">DSM 16998</strain>
    </source>
</reference>
<dbReference type="InterPro" id="IPR029063">
    <property type="entry name" value="SAM-dependent_MTases_sf"/>
</dbReference>
<feature type="binding site" evidence="6">
    <location>
        <begin position="138"/>
        <end position="139"/>
    </location>
    <ligand>
        <name>S-adenosyl-L-methionine</name>
        <dbReference type="ChEBI" id="CHEBI:59789"/>
    </ligand>
</feature>
<dbReference type="NCBIfam" id="TIGR00138">
    <property type="entry name" value="rsmG_gidB"/>
    <property type="match status" value="1"/>
</dbReference>
<name>A0A4R6QNC4_9BURK</name>
<evidence type="ECO:0000256" key="5">
    <source>
        <dbReference type="ARBA" id="ARBA00022691"/>
    </source>
</evidence>
<evidence type="ECO:0000256" key="1">
    <source>
        <dbReference type="ARBA" id="ARBA00022490"/>
    </source>
</evidence>